<keyword evidence="3" id="KW-1185">Reference proteome</keyword>
<evidence type="ECO:0000313" key="3">
    <source>
        <dbReference type="Proteomes" id="UP000198304"/>
    </source>
</evidence>
<dbReference type="InterPro" id="IPR005531">
    <property type="entry name" value="Asp23"/>
</dbReference>
<protein>
    <submittedName>
        <fullName evidence="2">Uncharacterized conserved protein YloU, alkaline shock protein (Asp23) family</fullName>
    </submittedName>
</protein>
<name>A0A239HT04_9FIRM</name>
<dbReference type="AlphaFoldDB" id="A0A239HT04"/>
<comment type="similarity">
    <text evidence="1">Belongs to the asp23 family.</text>
</comment>
<sequence>MRVVVLVGTSGTGKSYQAMRLAKEKNIKYIIDDGLLIKENKVIAGYSAKREKSKMGAVKRALFIDEEHRKEVIETIAQEKPQGILILGTSEKMVKSIVKTLDLGEVTERVFIEEISSEEEIKIAKKTRRKEGKHVIPVPTFEIKKDFSGYFLNPLKVFKKFGKGDGQDSEEKSVVRPTFSYMGKYTISDKVIKDLIFYAANKVIGIYKIDSIDITNTQAGLIIEMDVKIVYGNPIRPLIECLQEQVKLEVERMTSFNILAVHVAVKNLVICK</sequence>
<organism evidence="2 3">
    <name type="scientific">Anaerovirgula multivorans</name>
    <dbReference type="NCBI Taxonomy" id="312168"/>
    <lineage>
        <taxon>Bacteria</taxon>
        <taxon>Bacillati</taxon>
        <taxon>Bacillota</taxon>
        <taxon>Clostridia</taxon>
        <taxon>Peptostreptococcales</taxon>
        <taxon>Natronincolaceae</taxon>
        <taxon>Anaerovirgula</taxon>
    </lineage>
</organism>
<dbReference type="InterPro" id="IPR027417">
    <property type="entry name" value="P-loop_NTPase"/>
</dbReference>
<dbReference type="SUPFAM" id="SSF52540">
    <property type="entry name" value="P-loop containing nucleoside triphosphate hydrolases"/>
    <property type="match status" value="1"/>
</dbReference>
<evidence type="ECO:0000256" key="1">
    <source>
        <dbReference type="ARBA" id="ARBA00005721"/>
    </source>
</evidence>
<dbReference type="OrthoDB" id="5429664at2"/>
<accession>A0A239HT04</accession>
<reference evidence="2 3" key="1">
    <citation type="submission" date="2017-06" db="EMBL/GenBank/DDBJ databases">
        <authorList>
            <person name="Kim H.J."/>
            <person name="Triplett B.A."/>
        </authorList>
    </citation>
    <scope>NUCLEOTIDE SEQUENCE [LARGE SCALE GENOMIC DNA]</scope>
    <source>
        <strain evidence="2 3">SCA</strain>
    </source>
</reference>
<proteinExistence type="inferred from homology"/>
<dbReference type="RefSeq" id="WP_089284335.1">
    <property type="nucleotide sequence ID" value="NZ_FZOJ01000023.1"/>
</dbReference>
<gene>
    <name evidence="2" type="ORF">SAMN05446037_102363</name>
</gene>
<dbReference type="EMBL" id="FZOJ01000023">
    <property type="protein sequence ID" value="SNS84325.1"/>
    <property type="molecule type" value="Genomic_DNA"/>
</dbReference>
<dbReference type="Pfam" id="PF03780">
    <property type="entry name" value="Asp23"/>
    <property type="match status" value="1"/>
</dbReference>
<dbReference type="Gene3D" id="3.40.50.300">
    <property type="entry name" value="P-loop containing nucleotide triphosphate hydrolases"/>
    <property type="match status" value="1"/>
</dbReference>
<dbReference type="Proteomes" id="UP000198304">
    <property type="component" value="Unassembled WGS sequence"/>
</dbReference>
<evidence type="ECO:0000313" key="2">
    <source>
        <dbReference type="EMBL" id="SNS84325.1"/>
    </source>
</evidence>